<protein>
    <submittedName>
        <fullName evidence="1">Peptidase propeptide and YPEB domain protein</fullName>
    </submittedName>
</protein>
<comment type="caution">
    <text evidence="1">The sequence shown here is derived from an EMBL/GenBank/DDBJ whole genome shotgun (WGS) entry which is preliminary data.</text>
</comment>
<dbReference type="Proteomes" id="UP000190973">
    <property type="component" value="Unassembled WGS sequence"/>
</dbReference>
<accession>A0A1S8RX03</accession>
<reference evidence="1 2" key="1">
    <citation type="submission" date="2016-05" db="EMBL/GenBank/DDBJ databases">
        <title>Microbial solvent formation.</title>
        <authorList>
            <person name="Poehlein A."/>
            <person name="Montoya Solano J.D."/>
            <person name="Flitsch S."/>
            <person name="Krabben P."/>
            <person name="Duerre P."/>
            <person name="Daniel R."/>
        </authorList>
    </citation>
    <scope>NUCLEOTIDE SEQUENCE [LARGE SCALE GENOMIC DNA]</scope>
    <source>
        <strain evidence="1 2">DSM 53</strain>
    </source>
</reference>
<evidence type="ECO:0000313" key="2">
    <source>
        <dbReference type="Proteomes" id="UP000190973"/>
    </source>
</evidence>
<evidence type="ECO:0000313" key="1">
    <source>
        <dbReference type="EMBL" id="OOM57732.1"/>
    </source>
</evidence>
<organism evidence="1 2">
    <name type="scientific">Clostridium beijerinckii</name>
    <name type="common">Clostridium MP</name>
    <dbReference type="NCBI Taxonomy" id="1520"/>
    <lineage>
        <taxon>Bacteria</taxon>
        <taxon>Bacillati</taxon>
        <taxon>Bacillota</taxon>
        <taxon>Clostridia</taxon>
        <taxon>Eubacteriales</taxon>
        <taxon>Clostridiaceae</taxon>
        <taxon>Clostridium</taxon>
    </lineage>
</organism>
<gene>
    <name evidence="1" type="ORF">CLBCK_41430</name>
</gene>
<dbReference type="AlphaFoldDB" id="A0A1S8RX03"/>
<sequence>MFKLNTKKNVFLLAFVCVLFISLIIVTSIKIRGNLVSQTTSPTTSSKEETTMKEAISIAYTKVKELSPDAKLAKIISTDARVEPSAESGANGTRAVWNVTFTDTKSNAEYNIFVSCGKAEVFEDKNKVVRKAISDSDIKIDSTDAIKIAKEQKELKPGIPNKDFAIGYHFNIYYAPLNGAASDKLIMQVIGISPNGNFAHVNIDASNGNIIDSSEKTYDENGKAIWTPF</sequence>
<dbReference type="RefSeq" id="WP_077840406.1">
    <property type="nucleotide sequence ID" value="NZ_JABTAE010000001.1"/>
</dbReference>
<name>A0A1S8RX03_CLOBE</name>
<proteinExistence type="predicted"/>
<dbReference type="EMBL" id="LZZI01000110">
    <property type="protein sequence ID" value="OOM57732.1"/>
    <property type="molecule type" value="Genomic_DNA"/>
</dbReference>